<dbReference type="RefSeq" id="WP_310428756.1">
    <property type="nucleotide sequence ID" value="NZ_JAVDYC010000001.1"/>
</dbReference>
<dbReference type="Pfam" id="PF04480">
    <property type="entry name" value="DUF559"/>
    <property type="match status" value="1"/>
</dbReference>
<dbReference type="Gene3D" id="3.40.960.10">
    <property type="entry name" value="VSR Endonuclease"/>
    <property type="match status" value="1"/>
</dbReference>
<dbReference type="AlphaFoldDB" id="A0AAE3ZZ95"/>
<organism evidence="2 3">
    <name type="scientific">Catenuloplanes niger</name>
    <dbReference type="NCBI Taxonomy" id="587534"/>
    <lineage>
        <taxon>Bacteria</taxon>
        <taxon>Bacillati</taxon>
        <taxon>Actinomycetota</taxon>
        <taxon>Actinomycetes</taxon>
        <taxon>Micromonosporales</taxon>
        <taxon>Micromonosporaceae</taxon>
        <taxon>Catenuloplanes</taxon>
    </lineage>
</organism>
<evidence type="ECO:0000259" key="1">
    <source>
        <dbReference type="Pfam" id="PF04480"/>
    </source>
</evidence>
<dbReference type="SUPFAM" id="SSF52980">
    <property type="entry name" value="Restriction endonuclease-like"/>
    <property type="match status" value="1"/>
</dbReference>
<feature type="domain" description="DUF559" evidence="1">
    <location>
        <begin position="227"/>
        <end position="290"/>
    </location>
</feature>
<dbReference type="Proteomes" id="UP001183629">
    <property type="component" value="Unassembled WGS sequence"/>
</dbReference>
<comment type="caution">
    <text evidence="2">The sequence shown here is derived from an EMBL/GenBank/DDBJ whole genome shotgun (WGS) entry which is preliminary data.</text>
</comment>
<sequence length="294" mass="32966">MRAVPWQCRLTPFRRRDAVGAGLLTAAELRGPQWHRLYHGVYIERSAFEPGNHRMWCEAAQLLLPPGAAIGGRSAAHLRNVDLLERGAPVTVVVPHRTSLRAQPMLRVIRGELSRGDAESFIGLRVTTPLRTAFDLGRAADRVQAVIAVDAMLHRGLVTVADLGRVADAHPGWRGVMRFRGVVAEAEPNAESPMETRLRLIIVDAGLPRPVAQWHVRDREGRLIGRVDLAYPELELAIEYEGDHHRGRATFRKDVVRFNRMQAAGWTALRFTADDVFQRPQKIVDDVRRAMGCR</sequence>
<dbReference type="InterPro" id="IPR011335">
    <property type="entry name" value="Restrct_endonuc-II-like"/>
</dbReference>
<keyword evidence="3" id="KW-1185">Reference proteome</keyword>
<name>A0AAE3ZZ95_9ACTN</name>
<dbReference type="EMBL" id="JAVDYC010000001">
    <property type="protein sequence ID" value="MDR7327969.1"/>
    <property type="molecule type" value="Genomic_DNA"/>
</dbReference>
<reference evidence="2 3" key="1">
    <citation type="submission" date="2023-07" db="EMBL/GenBank/DDBJ databases">
        <title>Sequencing the genomes of 1000 actinobacteria strains.</title>
        <authorList>
            <person name="Klenk H.-P."/>
        </authorList>
    </citation>
    <scope>NUCLEOTIDE SEQUENCE [LARGE SCALE GENOMIC DNA]</scope>
    <source>
        <strain evidence="2 3">DSM 44711</strain>
    </source>
</reference>
<proteinExistence type="predicted"/>
<evidence type="ECO:0000313" key="3">
    <source>
        <dbReference type="Proteomes" id="UP001183629"/>
    </source>
</evidence>
<dbReference type="InterPro" id="IPR007569">
    <property type="entry name" value="DUF559"/>
</dbReference>
<evidence type="ECO:0000313" key="2">
    <source>
        <dbReference type="EMBL" id="MDR7327969.1"/>
    </source>
</evidence>
<gene>
    <name evidence="2" type="ORF">J2S44_008219</name>
</gene>
<protein>
    <recommendedName>
        <fullName evidence="1">DUF559 domain-containing protein</fullName>
    </recommendedName>
</protein>
<accession>A0AAE3ZZ95</accession>